<gene>
    <name evidence="1" type="ORF">BJ322DRAFT_486796</name>
</gene>
<reference evidence="1" key="2">
    <citation type="submission" date="2020-11" db="EMBL/GenBank/DDBJ databases">
        <authorList>
            <consortium name="DOE Joint Genome Institute"/>
            <person name="Kuo A."/>
            <person name="Miyauchi S."/>
            <person name="Kiss E."/>
            <person name="Drula E."/>
            <person name="Kohler A."/>
            <person name="Sanchez-Garcia M."/>
            <person name="Andreopoulos B."/>
            <person name="Barry K.W."/>
            <person name="Bonito G."/>
            <person name="Buee M."/>
            <person name="Carver A."/>
            <person name="Chen C."/>
            <person name="Cichocki N."/>
            <person name="Clum A."/>
            <person name="Culley D."/>
            <person name="Crous P.W."/>
            <person name="Fauchery L."/>
            <person name="Girlanda M."/>
            <person name="Hayes R."/>
            <person name="Keri Z."/>
            <person name="Labutti K."/>
            <person name="Lipzen A."/>
            <person name="Lombard V."/>
            <person name="Magnuson J."/>
            <person name="Maillard F."/>
            <person name="Morin E."/>
            <person name="Murat C."/>
            <person name="Nolan M."/>
            <person name="Ohm R."/>
            <person name="Pangilinan J."/>
            <person name="Pereira M."/>
            <person name="Perotto S."/>
            <person name="Peter M."/>
            <person name="Riley R."/>
            <person name="Sitrit Y."/>
            <person name="Stielow B."/>
            <person name="Szollosi G."/>
            <person name="Zifcakova L."/>
            <person name="Stursova M."/>
            <person name="Spatafora J.W."/>
            <person name="Tedersoo L."/>
            <person name="Vaario L.-M."/>
            <person name="Yamada A."/>
            <person name="Yan M."/>
            <person name="Wang P."/>
            <person name="Xu J."/>
            <person name="Bruns T."/>
            <person name="Baldrian P."/>
            <person name="Vilgalys R."/>
            <person name="Henrissat B."/>
            <person name="Grigoriev I.V."/>
            <person name="Hibbett D."/>
            <person name="Nagy L.G."/>
            <person name="Martin F.M."/>
        </authorList>
    </citation>
    <scope>NUCLEOTIDE SEQUENCE</scope>
    <source>
        <strain evidence="1">UH-Tt-Lm1</strain>
    </source>
</reference>
<dbReference type="AlphaFoldDB" id="A0A9P6H555"/>
<evidence type="ECO:0000313" key="2">
    <source>
        <dbReference type="Proteomes" id="UP000736335"/>
    </source>
</evidence>
<organism evidence="1 2">
    <name type="scientific">Thelephora terrestris</name>
    <dbReference type="NCBI Taxonomy" id="56493"/>
    <lineage>
        <taxon>Eukaryota</taxon>
        <taxon>Fungi</taxon>
        <taxon>Dikarya</taxon>
        <taxon>Basidiomycota</taxon>
        <taxon>Agaricomycotina</taxon>
        <taxon>Agaricomycetes</taxon>
        <taxon>Thelephorales</taxon>
        <taxon>Thelephoraceae</taxon>
        <taxon>Thelephora</taxon>
    </lineage>
</organism>
<keyword evidence="2" id="KW-1185">Reference proteome</keyword>
<name>A0A9P6H555_9AGAM</name>
<dbReference type="EMBL" id="WIUZ02000022">
    <property type="protein sequence ID" value="KAF9778730.1"/>
    <property type="molecule type" value="Genomic_DNA"/>
</dbReference>
<proteinExistence type="predicted"/>
<reference evidence="1" key="1">
    <citation type="journal article" date="2020" name="Nat. Commun.">
        <title>Large-scale genome sequencing of mycorrhizal fungi provides insights into the early evolution of symbiotic traits.</title>
        <authorList>
            <person name="Miyauchi S."/>
            <person name="Kiss E."/>
            <person name="Kuo A."/>
            <person name="Drula E."/>
            <person name="Kohler A."/>
            <person name="Sanchez-Garcia M."/>
            <person name="Morin E."/>
            <person name="Andreopoulos B."/>
            <person name="Barry K.W."/>
            <person name="Bonito G."/>
            <person name="Buee M."/>
            <person name="Carver A."/>
            <person name="Chen C."/>
            <person name="Cichocki N."/>
            <person name="Clum A."/>
            <person name="Culley D."/>
            <person name="Crous P.W."/>
            <person name="Fauchery L."/>
            <person name="Girlanda M."/>
            <person name="Hayes R.D."/>
            <person name="Keri Z."/>
            <person name="LaButti K."/>
            <person name="Lipzen A."/>
            <person name="Lombard V."/>
            <person name="Magnuson J."/>
            <person name="Maillard F."/>
            <person name="Murat C."/>
            <person name="Nolan M."/>
            <person name="Ohm R.A."/>
            <person name="Pangilinan J."/>
            <person name="Pereira M.F."/>
            <person name="Perotto S."/>
            <person name="Peter M."/>
            <person name="Pfister S."/>
            <person name="Riley R."/>
            <person name="Sitrit Y."/>
            <person name="Stielow J.B."/>
            <person name="Szollosi G."/>
            <person name="Zifcakova L."/>
            <person name="Stursova M."/>
            <person name="Spatafora J.W."/>
            <person name="Tedersoo L."/>
            <person name="Vaario L.M."/>
            <person name="Yamada A."/>
            <person name="Yan M."/>
            <person name="Wang P."/>
            <person name="Xu J."/>
            <person name="Bruns T."/>
            <person name="Baldrian P."/>
            <person name="Vilgalys R."/>
            <person name="Dunand C."/>
            <person name="Henrissat B."/>
            <person name="Grigoriev I.V."/>
            <person name="Hibbett D."/>
            <person name="Nagy L.G."/>
            <person name="Martin F.M."/>
        </authorList>
    </citation>
    <scope>NUCLEOTIDE SEQUENCE</scope>
    <source>
        <strain evidence="1">UH-Tt-Lm1</strain>
    </source>
</reference>
<evidence type="ECO:0000313" key="1">
    <source>
        <dbReference type="EMBL" id="KAF9778730.1"/>
    </source>
</evidence>
<protein>
    <submittedName>
        <fullName evidence="1">Uncharacterized protein</fullName>
    </submittedName>
</protein>
<comment type="caution">
    <text evidence="1">The sequence shown here is derived from an EMBL/GenBank/DDBJ whole genome shotgun (WGS) entry which is preliminary data.</text>
</comment>
<accession>A0A9P6H555</accession>
<dbReference type="OrthoDB" id="3141012at2759"/>
<sequence length="203" mass="23001">MVSAVVGKVLSRDFVRRYPLIFGSWRNFLGAEIDMFPQVVQPILNIISRSQNPAFQKQCRMLLRSLRRSNNAAYENSMDRLRDTIGSSTLDGVSALPRKDNEKVLLVSLQRLHRTLFRADCFRSSVFIPKSDDPLCNPDHPALSLDALLKYDDSDLCEDEDCSPLDSSGTIFMDLFAEPESSQDTENMEVFPVISTCIVLLQY</sequence>
<dbReference type="Proteomes" id="UP000736335">
    <property type="component" value="Unassembled WGS sequence"/>
</dbReference>